<comment type="subcellular location">
    <subcellularLocation>
        <location evidence="1">Lysosome membrane</location>
        <topology evidence="1">Lipid-anchor</topology>
        <orientation evidence="1">Cytoplasmic side</orientation>
    </subcellularLocation>
</comment>
<dbReference type="GO" id="GO:0099078">
    <property type="term" value="C:BORC complex"/>
    <property type="evidence" value="ECO:0007669"/>
    <property type="project" value="TreeGrafter"/>
</dbReference>
<dbReference type="AlphaFoldDB" id="A0A6S7I9J6"/>
<dbReference type="CDD" id="cd22789">
    <property type="entry name" value="BORCS5-like"/>
    <property type="match status" value="1"/>
</dbReference>
<dbReference type="GO" id="GO:0098574">
    <property type="term" value="C:cytoplasmic side of lysosomal membrane"/>
    <property type="evidence" value="ECO:0007669"/>
    <property type="project" value="TreeGrafter"/>
</dbReference>
<dbReference type="PANTHER" id="PTHR31634:SF2">
    <property type="entry name" value="BLOC-1-RELATED COMPLEX SUBUNIT 5"/>
    <property type="match status" value="1"/>
</dbReference>
<dbReference type="PANTHER" id="PTHR31634">
    <property type="entry name" value="BLOC-1-RELATED COMPLEX SUBUNIT 5"/>
    <property type="match status" value="1"/>
</dbReference>
<dbReference type="GO" id="GO:0030672">
    <property type="term" value="C:synaptic vesicle membrane"/>
    <property type="evidence" value="ECO:0007669"/>
    <property type="project" value="TreeGrafter"/>
</dbReference>
<dbReference type="EMBL" id="CACRXK020008746">
    <property type="protein sequence ID" value="CAB4015515.1"/>
    <property type="molecule type" value="Genomic_DNA"/>
</dbReference>
<evidence type="ECO:0000256" key="6">
    <source>
        <dbReference type="ARBA" id="ARBA00023288"/>
    </source>
</evidence>
<evidence type="ECO:0000256" key="1">
    <source>
        <dbReference type="ARBA" id="ARBA00004122"/>
    </source>
</evidence>
<reference evidence="7" key="1">
    <citation type="submission" date="2020-04" db="EMBL/GenBank/DDBJ databases">
        <authorList>
            <person name="Alioto T."/>
            <person name="Alioto T."/>
            <person name="Gomez Garrido J."/>
        </authorList>
    </citation>
    <scope>NUCLEOTIDE SEQUENCE</scope>
    <source>
        <strain evidence="7">A484AB</strain>
    </source>
</reference>
<dbReference type="InterPro" id="IPR018780">
    <property type="entry name" value="TBORCS5"/>
</dbReference>
<dbReference type="GO" id="GO:1903744">
    <property type="term" value="P:positive regulation of anterograde synaptic vesicle transport"/>
    <property type="evidence" value="ECO:0007669"/>
    <property type="project" value="TreeGrafter"/>
</dbReference>
<accession>A0A6S7I9J6</accession>
<gene>
    <name evidence="7" type="ORF">PACLA_8A082559</name>
</gene>
<dbReference type="Pfam" id="PF10158">
    <property type="entry name" value="LOH1CR12"/>
    <property type="match status" value="1"/>
</dbReference>
<keyword evidence="5" id="KW-0458">Lysosome</keyword>
<comment type="caution">
    <text evidence="7">The sequence shown here is derived from an EMBL/GenBank/DDBJ whole genome shotgun (WGS) entry which is preliminary data.</text>
</comment>
<dbReference type="GO" id="GO:0032418">
    <property type="term" value="P:lysosome localization"/>
    <property type="evidence" value="ECO:0007669"/>
    <property type="project" value="InterPro"/>
</dbReference>
<dbReference type="Proteomes" id="UP001152795">
    <property type="component" value="Unassembled WGS sequence"/>
</dbReference>
<evidence type="ECO:0000256" key="4">
    <source>
        <dbReference type="ARBA" id="ARBA00023136"/>
    </source>
</evidence>
<evidence type="ECO:0000313" key="7">
    <source>
        <dbReference type="EMBL" id="CAB4015515.1"/>
    </source>
</evidence>
<keyword evidence="6" id="KW-0449">Lipoprotein</keyword>
<evidence type="ECO:0000256" key="3">
    <source>
        <dbReference type="ARBA" id="ARBA00022300"/>
    </source>
</evidence>
<organism evidence="7 8">
    <name type="scientific">Paramuricea clavata</name>
    <name type="common">Red gorgonian</name>
    <name type="synonym">Violescent sea-whip</name>
    <dbReference type="NCBI Taxonomy" id="317549"/>
    <lineage>
        <taxon>Eukaryota</taxon>
        <taxon>Metazoa</taxon>
        <taxon>Cnidaria</taxon>
        <taxon>Anthozoa</taxon>
        <taxon>Octocorallia</taxon>
        <taxon>Malacalcyonacea</taxon>
        <taxon>Plexauridae</taxon>
        <taxon>Paramuricea</taxon>
    </lineage>
</organism>
<protein>
    <recommendedName>
        <fullName evidence="3">BLOC-1-related complex subunit 5</fullName>
    </recommendedName>
</protein>
<sequence>MGQEQSSGHSSSKASDISPVGDIVVVKSGKTTTKDQQIVRDPDIVKLNNITTFSPLMKAPLNSNSATDFEITNRLYSRPARAMCARYETHLKLCAEAVAFDQDAITRRLKEIDNYSASVLRGVGERHKKLQGQMHFISTVEDVKRNIDRIEMTLQQIIPLMEKLNEMLPEQDRMEPFLKM</sequence>
<evidence type="ECO:0000313" key="8">
    <source>
        <dbReference type="Proteomes" id="UP001152795"/>
    </source>
</evidence>
<evidence type="ECO:0000256" key="2">
    <source>
        <dbReference type="ARBA" id="ARBA00010235"/>
    </source>
</evidence>
<keyword evidence="8" id="KW-1185">Reference proteome</keyword>
<evidence type="ECO:0000256" key="5">
    <source>
        <dbReference type="ARBA" id="ARBA00023228"/>
    </source>
</evidence>
<comment type="similarity">
    <text evidence="2">Belongs to the BORCS5 family.</text>
</comment>
<dbReference type="OrthoDB" id="10035640at2759"/>
<proteinExistence type="inferred from homology"/>
<keyword evidence="4" id="KW-0472">Membrane</keyword>
<name>A0A6S7I9J6_PARCT</name>
<dbReference type="GO" id="GO:0072384">
    <property type="term" value="P:organelle transport along microtubule"/>
    <property type="evidence" value="ECO:0007669"/>
    <property type="project" value="TreeGrafter"/>
</dbReference>